<proteinExistence type="predicted"/>
<reference evidence="2" key="1">
    <citation type="submission" date="2022-07" db="EMBL/GenBank/DDBJ databases">
        <title>Phylogenomic reconstructions and comparative analyses of Kickxellomycotina fungi.</title>
        <authorList>
            <person name="Reynolds N.K."/>
            <person name="Stajich J.E."/>
            <person name="Barry K."/>
            <person name="Grigoriev I.V."/>
            <person name="Crous P."/>
            <person name="Smith M.E."/>
        </authorList>
    </citation>
    <scope>NUCLEOTIDE SEQUENCE</scope>
    <source>
        <strain evidence="2">RSA 1196</strain>
    </source>
</reference>
<feature type="transmembrane region" description="Helical" evidence="1">
    <location>
        <begin position="239"/>
        <end position="259"/>
    </location>
</feature>
<gene>
    <name evidence="2" type="ORF">IWQ62_005508</name>
</gene>
<organism evidence="2 3">
    <name type="scientific">Dispira parvispora</name>
    <dbReference type="NCBI Taxonomy" id="1520584"/>
    <lineage>
        <taxon>Eukaryota</taxon>
        <taxon>Fungi</taxon>
        <taxon>Fungi incertae sedis</taxon>
        <taxon>Zoopagomycota</taxon>
        <taxon>Kickxellomycotina</taxon>
        <taxon>Dimargaritomycetes</taxon>
        <taxon>Dimargaritales</taxon>
        <taxon>Dimargaritaceae</taxon>
        <taxon>Dispira</taxon>
    </lineage>
</organism>
<keyword evidence="1" id="KW-1133">Transmembrane helix</keyword>
<feature type="non-terminal residue" evidence="2">
    <location>
        <position position="296"/>
    </location>
</feature>
<keyword evidence="1" id="KW-0812">Transmembrane</keyword>
<protein>
    <submittedName>
        <fullName evidence="2">Uncharacterized protein</fullName>
    </submittedName>
</protein>
<feature type="transmembrane region" description="Helical" evidence="1">
    <location>
        <begin position="150"/>
        <end position="171"/>
    </location>
</feature>
<sequence length="296" mass="33031">NKYQLNGEQCPLNTFRDAQCPRICVARLDDCPKDLIPTCPKNQVPCFDGTCAKKCPQQPNPCLCNQKSYPYIGENGERETPIPCLPSPLVDISHYNYRNRSAQFQSACADEIGVDATSISEWGSSLTESPVWLECPVVDDNAEFTFLEPLWLVLWSIIGGESFLIAIWCLYKRWRERNTSGAVRLSNSAHQGWNSIEKKKLVPIQINVEKNPPSPNPEDSSNGLYQLTGYKNCPLGTTILYSLVVVSLGWLALLTTITLDYYGVIDLENAHVIQAEMEEMPTVLLEGQGATLKALK</sequence>
<dbReference type="Proteomes" id="UP001150925">
    <property type="component" value="Unassembled WGS sequence"/>
</dbReference>
<dbReference type="OrthoDB" id="48943at2759"/>
<name>A0A9W8AJW2_9FUNG</name>
<feature type="non-terminal residue" evidence="2">
    <location>
        <position position="1"/>
    </location>
</feature>
<comment type="caution">
    <text evidence="2">The sequence shown here is derived from an EMBL/GenBank/DDBJ whole genome shotgun (WGS) entry which is preliminary data.</text>
</comment>
<accession>A0A9W8AJW2</accession>
<dbReference type="EMBL" id="JANBPY010002313">
    <property type="protein sequence ID" value="KAJ1955536.1"/>
    <property type="molecule type" value="Genomic_DNA"/>
</dbReference>
<evidence type="ECO:0000256" key="1">
    <source>
        <dbReference type="SAM" id="Phobius"/>
    </source>
</evidence>
<keyword evidence="1" id="KW-0472">Membrane</keyword>
<keyword evidence="3" id="KW-1185">Reference proteome</keyword>
<dbReference type="AlphaFoldDB" id="A0A9W8AJW2"/>
<evidence type="ECO:0000313" key="3">
    <source>
        <dbReference type="Proteomes" id="UP001150925"/>
    </source>
</evidence>
<evidence type="ECO:0000313" key="2">
    <source>
        <dbReference type="EMBL" id="KAJ1955536.1"/>
    </source>
</evidence>